<proteinExistence type="predicted"/>
<sequence>MCSNAKSNLSLRPLKLGFLVLLASFICYHRHKVLAIASSLHVLGTNLGLTTGLIDNVVMAEKYPFLGVVILCGLSLPTLLPVALLIYSMVSKEPRIMLPFTVCLGAICGFLLVGLGVAVCESFEKESK</sequence>
<accession>A0A4U5MQY9</accession>
<evidence type="ECO:0000313" key="3">
    <source>
        <dbReference type="Proteomes" id="UP000298663"/>
    </source>
</evidence>
<keyword evidence="1" id="KW-0472">Membrane</keyword>
<keyword evidence="1" id="KW-1133">Transmembrane helix</keyword>
<keyword evidence="3" id="KW-1185">Reference proteome</keyword>
<comment type="caution">
    <text evidence="2">The sequence shown here is derived from an EMBL/GenBank/DDBJ whole genome shotgun (WGS) entry which is preliminary data.</text>
</comment>
<keyword evidence="1" id="KW-0812">Transmembrane</keyword>
<organism evidence="2 3">
    <name type="scientific">Steinernema carpocapsae</name>
    <name type="common">Entomopathogenic nematode</name>
    <dbReference type="NCBI Taxonomy" id="34508"/>
    <lineage>
        <taxon>Eukaryota</taxon>
        <taxon>Metazoa</taxon>
        <taxon>Ecdysozoa</taxon>
        <taxon>Nematoda</taxon>
        <taxon>Chromadorea</taxon>
        <taxon>Rhabditida</taxon>
        <taxon>Tylenchina</taxon>
        <taxon>Panagrolaimomorpha</taxon>
        <taxon>Strongyloidoidea</taxon>
        <taxon>Steinernematidae</taxon>
        <taxon>Steinernema</taxon>
    </lineage>
</organism>
<reference evidence="2 3" key="2">
    <citation type="journal article" date="2019" name="G3 (Bethesda)">
        <title>Hybrid Assembly of the Genome of the Entomopathogenic Nematode Steinernema carpocapsae Identifies the X-Chromosome.</title>
        <authorList>
            <person name="Serra L."/>
            <person name="Macchietto M."/>
            <person name="Macias-Munoz A."/>
            <person name="McGill C.J."/>
            <person name="Rodriguez I.M."/>
            <person name="Rodriguez B."/>
            <person name="Murad R."/>
            <person name="Mortazavi A."/>
        </authorList>
    </citation>
    <scope>NUCLEOTIDE SEQUENCE [LARGE SCALE GENOMIC DNA]</scope>
    <source>
        <strain evidence="2 3">ALL</strain>
    </source>
</reference>
<feature type="transmembrane region" description="Helical" evidence="1">
    <location>
        <begin position="63"/>
        <end position="86"/>
    </location>
</feature>
<evidence type="ECO:0000256" key="1">
    <source>
        <dbReference type="SAM" id="Phobius"/>
    </source>
</evidence>
<protein>
    <submittedName>
        <fullName evidence="2">Uncharacterized protein</fullName>
    </submittedName>
</protein>
<dbReference type="EMBL" id="AZBU02000006">
    <property type="protein sequence ID" value="TKR72070.1"/>
    <property type="molecule type" value="Genomic_DNA"/>
</dbReference>
<gene>
    <name evidence="2" type="ORF">L596_019586</name>
</gene>
<feature type="transmembrane region" description="Helical" evidence="1">
    <location>
        <begin position="98"/>
        <end position="119"/>
    </location>
</feature>
<dbReference type="Proteomes" id="UP000298663">
    <property type="component" value="Unassembled WGS sequence"/>
</dbReference>
<reference evidence="2 3" key="1">
    <citation type="journal article" date="2015" name="Genome Biol.">
        <title>Comparative genomics of Steinernema reveals deeply conserved gene regulatory networks.</title>
        <authorList>
            <person name="Dillman A.R."/>
            <person name="Macchietto M."/>
            <person name="Porter C.F."/>
            <person name="Rogers A."/>
            <person name="Williams B."/>
            <person name="Antoshechkin I."/>
            <person name="Lee M.M."/>
            <person name="Goodwin Z."/>
            <person name="Lu X."/>
            <person name="Lewis E.E."/>
            <person name="Goodrich-Blair H."/>
            <person name="Stock S.P."/>
            <person name="Adams B.J."/>
            <person name="Sternberg P.W."/>
            <person name="Mortazavi A."/>
        </authorList>
    </citation>
    <scope>NUCLEOTIDE SEQUENCE [LARGE SCALE GENOMIC DNA]</scope>
    <source>
        <strain evidence="2 3">ALL</strain>
    </source>
</reference>
<name>A0A4U5MQY9_STECR</name>
<dbReference type="AlphaFoldDB" id="A0A4U5MQY9"/>
<evidence type="ECO:0000313" key="2">
    <source>
        <dbReference type="EMBL" id="TKR72070.1"/>
    </source>
</evidence>